<dbReference type="AlphaFoldDB" id="A0A9Q0HZE8"/>
<keyword evidence="3" id="KW-1185">Reference proteome</keyword>
<dbReference type="Proteomes" id="UP001151287">
    <property type="component" value="Unassembled WGS sequence"/>
</dbReference>
<sequence>MEPIQFESTRVFWFCYKLFVARHFSLLLLNSSPLKSQPSLSIGALYLLATGVSSLALHHTPALFIPPLLVYHRLCSSMSSSKVDLLGSSSEDSGDLLPVVRADHNFPPVDPEVDTEDEEVAFAGVCLVSVLKPSAVTHAISCHFTSSTDINLILGRGTRLEILEFKDEKLQSAAPDTLCLMTELWPRTYELRILQWNSYENRITLSDKIAIPSSFGEFHQKKICCIDQEKKLIGLLFCLRFKDHDNDHWSKLEFSDLGEIVNVEQLVDYHFSRLVPLLAHDGFIGISRRSVQLKIQDDFDSADFDHDIVASTFTINGSLLIADAAGNVYMVEISKNEEQICLKSSVVAQGTSIASALAALTDEFIFIGSSSGDSQQAAGQKIIVASGNYGDGSLRSIFHSCTFNIFGSIEMDGLVGGFWTHVEGDVLRLVYSLLGGFVAFEIRLQDFWSDDNNLDKARDVTATVLGGFDKTEMLLYVASGHCHVTSSAVILSSSSSEAEFVHHWSCPHTINVATSFEDKILVAHGEYNLTLLQINGCDFKVIGSRKMPAAVSCLNIRQDGSMVAIGMWTKVILAAFPSLSEIEELDLNNDQMIRSVLLFQFHEGRILVFRVEQGKLEFLVAEAARGPVYALQFCNNRLLATVQTYVCLYSLEEYRGLGLHRVDSRSGNIANPHGLVHLSTFGNQIVAGASIGSPYLMVCMDGLDVLIDEPINGFGGSFATICMDTNFFMSANFEELTLSCHAPHKENRWKLLGDIFIGEFITCDSAGIINVRTKS</sequence>
<dbReference type="Pfam" id="PF03178">
    <property type="entry name" value="CPSF_A"/>
    <property type="match status" value="1"/>
</dbReference>
<protein>
    <recommendedName>
        <fullName evidence="1">RSE1/DDB1/CPSF1 C-terminal domain-containing protein</fullName>
    </recommendedName>
</protein>
<dbReference type="InterPro" id="IPR004871">
    <property type="entry name" value="RSE1/DDB1/CPSF1_C"/>
</dbReference>
<dbReference type="PANTHER" id="PTHR10644">
    <property type="entry name" value="DNA REPAIR/RNA PROCESSING CPSF FAMILY"/>
    <property type="match status" value="1"/>
</dbReference>
<dbReference type="EMBL" id="JAMQYH010000001">
    <property type="protein sequence ID" value="KAJ1703198.1"/>
    <property type="molecule type" value="Genomic_DNA"/>
</dbReference>
<dbReference type="Gene3D" id="2.130.10.10">
    <property type="entry name" value="YVTN repeat-like/Quinoprotein amine dehydrogenase"/>
    <property type="match status" value="3"/>
</dbReference>
<name>A0A9Q0HZE8_9POAL</name>
<proteinExistence type="predicted"/>
<comment type="caution">
    <text evidence="2">The sequence shown here is derived from an EMBL/GenBank/DDBJ whole genome shotgun (WGS) entry which is preliminary data.</text>
</comment>
<dbReference type="InterPro" id="IPR015943">
    <property type="entry name" value="WD40/YVTN_repeat-like_dom_sf"/>
</dbReference>
<feature type="domain" description="RSE1/DDB1/CPSF1 C-terminal" evidence="1">
    <location>
        <begin position="604"/>
        <end position="694"/>
    </location>
</feature>
<reference evidence="2" key="1">
    <citation type="journal article" date="2022" name="Cell">
        <title>Repeat-based holocentromeres influence genome architecture and karyotype evolution.</title>
        <authorList>
            <person name="Hofstatter P.G."/>
            <person name="Thangavel G."/>
            <person name="Lux T."/>
            <person name="Neumann P."/>
            <person name="Vondrak T."/>
            <person name="Novak P."/>
            <person name="Zhang M."/>
            <person name="Costa L."/>
            <person name="Castellani M."/>
            <person name="Scott A."/>
            <person name="Toegelov H."/>
            <person name="Fuchs J."/>
            <person name="Mata-Sucre Y."/>
            <person name="Dias Y."/>
            <person name="Vanzela A.L.L."/>
            <person name="Huettel B."/>
            <person name="Almeida C.C.S."/>
            <person name="Simkova H."/>
            <person name="Souza G."/>
            <person name="Pedrosa-Harand A."/>
            <person name="Macas J."/>
            <person name="Mayer K.F.X."/>
            <person name="Houben A."/>
            <person name="Marques A."/>
        </authorList>
    </citation>
    <scope>NUCLEOTIDE SEQUENCE</scope>
    <source>
        <strain evidence="2">RhyBre1mFocal</strain>
    </source>
</reference>
<dbReference type="SUPFAM" id="SSF101908">
    <property type="entry name" value="Putative isomerase YbhE"/>
    <property type="match status" value="1"/>
</dbReference>
<evidence type="ECO:0000313" key="2">
    <source>
        <dbReference type="EMBL" id="KAJ1703198.1"/>
    </source>
</evidence>
<dbReference type="InterPro" id="IPR050358">
    <property type="entry name" value="RSE1/DDB1/CFT1"/>
</dbReference>
<dbReference type="OrthoDB" id="433457at2759"/>
<organism evidence="2 3">
    <name type="scientific">Rhynchospora breviuscula</name>
    <dbReference type="NCBI Taxonomy" id="2022672"/>
    <lineage>
        <taxon>Eukaryota</taxon>
        <taxon>Viridiplantae</taxon>
        <taxon>Streptophyta</taxon>
        <taxon>Embryophyta</taxon>
        <taxon>Tracheophyta</taxon>
        <taxon>Spermatophyta</taxon>
        <taxon>Magnoliopsida</taxon>
        <taxon>Liliopsida</taxon>
        <taxon>Poales</taxon>
        <taxon>Cyperaceae</taxon>
        <taxon>Cyperoideae</taxon>
        <taxon>Rhynchosporeae</taxon>
        <taxon>Rhynchospora</taxon>
    </lineage>
</organism>
<gene>
    <name evidence="2" type="ORF">LUZ63_002977</name>
</gene>
<evidence type="ECO:0000259" key="1">
    <source>
        <dbReference type="Pfam" id="PF03178"/>
    </source>
</evidence>
<evidence type="ECO:0000313" key="3">
    <source>
        <dbReference type="Proteomes" id="UP001151287"/>
    </source>
</evidence>
<accession>A0A9Q0HZE8</accession>